<feature type="signal peptide" evidence="1">
    <location>
        <begin position="1"/>
        <end position="23"/>
    </location>
</feature>
<accession>A0A9P3GUB9</accession>
<dbReference type="InterPro" id="IPR036673">
    <property type="entry name" value="Cyanovirin-N_sf"/>
</dbReference>
<evidence type="ECO:0000256" key="1">
    <source>
        <dbReference type="SAM" id="SignalP"/>
    </source>
</evidence>
<dbReference type="InterPro" id="IPR011058">
    <property type="entry name" value="Cyanovirin-N"/>
</dbReference>
<sequence length="123" mass="13401">MRPHQKTIPSIVALLIATVCVTADFQDSCYRIVLDDSEVTASCRDTHGNYQDTSIDITTCLGVTADHKLVCDASNDGSARGCVRSVNCELLESRKTLYCRCGYGEMTINLGTCVQNINGQLMC</sequence>
<reference evidence="3 4" key="1">
    <citation type="submission" date="2021-08" db="EMBL/GenBank/DDBJ databases">
        <title>Draft Genome Sequence of Phanerochaete sordida strain YK-624.</title>
        <authorList>
            <person name="Mori T."/>
            <person name="Dohra H."/>
            <person name="Suzuki T."/>
            <person name="Kawagishi H."/>
            <person name="Hirai H."/>
        </authorList>
    </citation>
    <scope>NUCLEOTIDE SEQUENCE [LARGE SCALE GENOMIC DNA]</scope>
    <source>
        <strain evidence="3 4">YK-624</strain>
    </source>
</reference>
<evidence type="ECO:0000313" key="4">
    <source>
        <dbReference type="Proteomes" id="UP000703269"/>
    </source>
</evidence>
<evidence type="ECO:0000259" key="2">
    <source>
        <dbReference type="SMART" id="SM01111"/>
    </source>
</evidence>
<dbReference type="Gene3D" id="2.30.60.10">
    <property type="entry name" value="Cyanovirin-N"/>
    <property type="match status" value="1"/>
</dbReference>
<comment type="caution">
    <text evidence="3">The sequence shown here is derived from an EMBL/GenBank/DDBJ whole genome shotgun (WGS) entry which is preliminary data.</text>
</comment>
<evidence type="ECO:0000313" key="3">
    <source>
        <dbReference type="EMBL" id="GJF00710.1"/>
    </source>
</evidence>
<dbReference type="SUPFAM" id="SSF51322">
    <property type="entry name" value="Cyanovirin-N"/>
    <property type="match status" value="1"/>
</dbReference>
<name>A0A9P3GUB9_9APHY</name>
<dbReference type="OrthoDB" id="4672515at2759"/>
<feature type="chain" id="PRO_5040516974" evidence="1">
    <location>
        <begin position="24"/>
        <end position="123"/>
    </location>
</feature>
<dbReference type="EMBL" id="BPQB01000188">
    <property type="protein sequence ID" value="GJF00710.1"/>
    <property type="molecule type" value="Genomic_DNA"/>
</dbReference>
<dbReference type="Proteomes" id="UP000703269">
    <property type="component" value="Unassembled WGS sequence"/>
</dbReference>
<feature type="domain" description="Cyanovirin-N" evidence="2">
    <location>
        <begin position="24"/>
        <end position="123"/>
    </location>
</feature>
<dbReference type="Pfam" id="PF08881">
    <property type="entry name" value="CVNH"/>
    <property type="match status" value="1"/>
</dbReference>
<keyword evidence="1" id="KW-0732">Signal</keyword>
<organism evidence="3 4">
    <name type="scientific">Phanerochaete sordida</name>
    <dbReference type="NCBI Taxonomy" id="48140"/>
    <lineage>
        <taxon>Eukaryota</taxon>
        <taxon>Fungi</taxon>
        <taxon>Dikarya</taxon>
        <taxon>Basidiomycota</taxon>
        <taxon>Agaricomycotina</taxon>
        <taxon>Agaricomycetes</taxon>
        <taxon>Polyporales</taxon>
        <taxon>Phanerochaetaceae</taxon>
        <taxon>Phanerochaete</taxon>
    </lineage>
</organism>
<proteinExistence type="predicted"/>
<protein>
    <submittedName>
        <fullName evidence="3">CVNH domain-containing protein</fullName>
    </submittedName>
</protein>
<dbReference type="SMART" id="SM01111">
    <property type="entry name" value="CVNH"/>
    <property type="match status" value="1"/>
</dbReference>
<dbReference type="AlphaFoldDB" id="A0A9P3GUB9"/>
<keyword evidence="4" id="KW-1185">Reference proteome</keyword>
<gene>
    <name evidence="3" type="ORF">PsYK624_170080</name>
</gene>